<dbReference type="Proteomes" id="UP000002033">
    <property type="component" value="Chromosome"/>
</dbReference>
<dbReference type="AlphaFoldDB" id="D8JXP1"/>
<organism evidence="2 3">
    <name type="scientific">Hyphomicrobium denitrificans (strain ATCC 51888 / DSM 1869 / NCIMB 11706 / TK 0415)</name>
    <dbReference type="NCBI Taxonomy" id="582899"/>
    <lineage>
        <taxon>Bacteria</taxon>
        <taxon>Pseudomonadati</taxon>
        <taxon>Pseudomonadota</taxon>
        <taxon>Alphaproteobacteria</taxon>
        <taxon>Hyphomicrobiales</taxon>
        <taxon>Hyphomicrobiaceae</taxon>
        <taxon>Hyphomicrobium</taxon>
    </lineage>
</organism>
<evidence type="ECO:0000313" key="2">
    <source>
        <dbReference type="EMBL" id="ADJ25222.1"/>
    </source>
</evidence>
<dbReference type="KEGG" id="hdn:Hden_3430"/>
<keyword evidence="3" id="KW-1185">Reference proteome</keyword>
<dbReference type="HOGENOM" id="CLU_2569216_0_0_5"/>
<dbReference type="EMBL" id="CP002083">
    <property type="protein sequence ID" value="ADJ25222.1"/>
    <property type="molecule type" value="Genomic_DNA"/>
</dbReference>
<accession>D8JXP1</accession>
<keyword evidence="1" id="KW-0732">Signal</keyword>
<dbReference type="RefSeq" id="WP_013217381.1">
    <property type="nucleotide sequence ID" value="NC_014313.1"/>
</dbReference>
<reference evidence="3" key="1">
    <citation type="journal article" date="2011" name="J. Bacteriol.">
        <title>Genome sequences of eight morphologically diverse alphaproteobacteria.</title>
        <authorList>
            <consortium name="US DOE Joint Genome Institute"/>
            <person name="Brown P.J."/>
            <person name="Kysela D.T."/>
            <person name="Buechlein A."/>
            <person name="Hemmerich C."/>
            <person name="Brun Y.V."/>
        </authorList>
    </citation>
    <scope>NUCLEOTIDE SEQUENCE [LARGE SCALE GENOMIC DNA]</scope>
    <source>
        <strain evidence="3">ATCC 51888 / DSM 1869 / NCIB 11706 / TK 0415</strain>
    </source>
</reference>
<dbReference type="OrthoDB" id="7933878at2"/>
<sequence precursor="true">MKVLAYAVIAAAALTGSAIAGEGPGRGHGPGGPGWGWNPGLNVFVDVPMTGAATAGAQDNPQQDRCREARHSCFGQWGVDEPGYGRCMQSRGC</sequence>
<evidence type="ECO:0000256" key="1">
    <source>
        <dbReference type="SAM" id="SignalP"/>
    </source>
</evidence>
<gene>
    <name evidence="2" type="ordered locus">Hden_3430</name>
</gene>
<proteinExistence type="predicted"/>
<name>D8JXP1_HYPDA</name>
<feature type="chain" id="PRO_5003116490" evidence="1">
    <location>
        <begin position="21"/>
        <end position="93"/>
    </location>
</feature>
<feature type="signal peptide" evidence="1">
    <location>
        <begin position="1"/>
        <end position="20"/>
    </location>
</feature>
<evidence type="ECO:0000313" key="3">
    <source>
        <dbReference type="Proteomes" id="UP000002033"/>
    </source>
</evidence>
<protein>
    <submittedName>
        <fullName evidence="2">Uncharacterized protein</fullName>
    </submittedName>
</protein>